<dbReference type="InterPro" id="IPR019014">
    <property type="entry name" value="Mvb12"/>
</dbReference>
<sequence length="104" mass="11930">MNHMAEDLLRQVPYHNAHRSLLPQAVPKLKLMSIDIPQPTPVKQHLQAWINECDQLQETVELRRQKTAKFDAWYAETCLSKRPPGMTTGGVLSPSRRGQKDTQQ</sequence>
<dbReference type="GO" id="GO:0032509">
    <property type="term" value="P:endosome transport via multivesicular body sorting pathway"/>
    <property type="evidence" value="ECO:0007669"/>
    <property type="project" value="InterPro"/>
</dbReference>
<dbReference type="Gene3D" id="6.10.250.1830">
    <property type="match status" value="1"/>
</dbReference>
<reference evidence="4" key="1">
    <citation type="submission" date="2016-03" db="EMBL/GenBank/DDBJ databases">
        <authorList>
            <person name="Devillers Hugo."/>
        </authorList>
    </citation>
    <scope>NUCLEOTIDE SEQUENCE [LARGE SCALE GENOMIC DNA]</scope>
</reference>
<dbReference type="GO" id="GO:0000813">
    <property type="term" value="C:ESCRT I complex"/>
    <property type="evidence" value="ECO:0007669"/>
    <property type="project" value="InterPro"/>
</dbReference>
<protein>
    <submittedName>
        <fullName evidence="3">LAME_0C01596g1_1</fullName>
    </submittedName>
</protein>
<evidence type="ECO:0000259" key="2">
    <source>
        <dbReference type="Pfam" id="PF09452"/>
    </source>
</evidence>
<dbReference type="EMBL" id="LT598479">
    <property type="protein sequence ID" value="SCU82525.1"/>
    <property type="molecule type" value="Genomic_DNA"/>
</dbReference>
<dbReference type="GO" id="GO:0043130">
    <property type="term" value="F:ubiquitin binding"/>
    <property type="evidence" value="ECO:0007669"/>
    <property type="project" value="InterPro"/>
</dbReference>
<proteinExistence type="predicted"/>
<dbReference type="AlphaFoldDB" id="A0A1G4IZ27"/>
<name>A0A1G4IZ27_9SACH</name>
<evidence type="ECO:0000256" key="1">
    <source>
        <dbReference type="SAM" id="MobiDB-lite"/>
    </source>
</evidence>
<evidence type="ECO:0000313" key="3">
    <source>
        <dbReference type="EMBL" id="SCU82525.1"/>
    </source>
</evidence>
<accession>A0A1G4IZ27</accession>
<dbReference type="OrthoDB" id="4065295at2759"/>
<feature type="region of interest" description="Disordered" evidence="1">
    <location>
        <begin position="84"/>
        <end position="104"/>
    </location>
</feature>
<dbReference type="Proteomes" id="UP000191144">
    <property type="component" value="Chromosome C"/>
</dbReference>
<organism evidence="3 4">
    <name type="scientific">Lachancea meyersii CBS 8951</name>
    <dbReference type="NCBI Taxonomy" id="1266667"/>
    <lineage>
        <taxon>Eukaryota</taxon>
        <taxon>Fungi</taxon>
        <taxon>Dikarya</taxon>
        <taxon>Ascomycota</taxon>
        <taxon>Saccharomycotina</taxon>
        <taxon>Saccharomycetes</taxon>
        <taxon>Saccharomycetales</taxon>
        <taxon>Saccharomycetaceae</taxon>
        <taxon>Lachancea</taxon>
    </lineage>
</organism>
<keyword evidence="4" id="KW-1185">Reference proteome</keyword>
<evidence type="ECO:0000313" key="4">
    <source>
        <dbReference type="Proteomes" id="UP000191144"/>
    </source>
</evidence>
<gene>
    <name evidence="3" type="ORF">LAME_0C01596G</name>
</gene>
<dbReference type="Pfam" id="PF09452">
    <property type="entry name" value="Mvb12"/>
    <property type="match status" value="1"/>
</dbReference>
<feature type="domain" description="Multivesicular body sorting factor 12" evidence="2">
    <location>
        <begin position="9"/>
        <end position="97"/>
    </location>
</feature>